<evidence type="ECO:0000256" key="1">
    <source>
        <dbReference type="SAM" id="MobiDB-lite"/>
    </source>
</evidence>
<protein>
    <submittedName>
        <fullName evidence="2">Uncharacterized protein</fullName>
    </submittedName>
</protein>
<reference evidence="2" key="1">
    <citation type="submission" date="2022-12" db="EMBL/GenBank/DDBJ databases">
        <title>Draft genome assemblies for two species of Escallonia (Escalloniales).</title>
        <authorList>
            <person name="Chanderbali A."/>
            <person name="Dervinis C."/>
            <person name="Anghel I."/>
            <person name="Soltis D."/>
            <person name="Soltis P."/>
            <person name="Zapata F."/>
        </authorList>
    </citation>
    <scope>NUCLEOTIDE SEQUENCE</scope>
    <source>
        <strain evidence="2">UCBG92.1500</strain>
        <tissue evidence="2">Leaf</tissue>
    </source>
</reference>
<dbReference type="EMBL" id="JAVXUO010001771">
    <property type="protein sequence ID" value="KAK2979313.1"/>
    <property type="molecule type" value="Genomic_DNA"/>
</dbReference>
<name>A0AA88R4X4_9ASTE</name>
<gene>
    <name evidence="2" type="ORF">RJ640_013277</name>
</gene>
<sequence length="469" mass="51868">MNSNRPRICCCASCFEPDKLVDNIRALAQSPSGGGDQLERVIAKAQLLAFYRFKGYSRLPEFQLGRGLLENGNPVSNDNEQIISQEEKLNVENNSRKHKGTSMDSLYPSKKERSLSDLMEDTVYSTDCEDEPDGKATGKLVSSSAGRKRKALHSVSGGSNRRISFYAAKVSTTASPVPKPAFKVGERIRRVASQLTGSPSLLKCNSDKLLKADGSGDQLVESDGSLHTPKNSQKGRKIVPAAHSSLDEMLSQLYLAAQDPMRGYRFLPNIITFFSGFRHSIALGKNSGKQNSSKARVAGGRKRKASNGEIRCPEEFEFDDVNDSYWTDRVVQDHAEEQLLHNLHNSLEGGGNQLVVFEPDKSLKSNRRSYSRKRIPSGNHEMEAEEPNEQIDVRKGRLPAELLLNFTEGGFVPSEINLNKMFRRFGPLKESETEVDSETSRAKVVFKRGSDAEVAFSSAGQDRASSDEI</sequence>
<dbReference type="AlphaFoldDB" id="A0AA88R4X4"/>
<evidence type="ECO:0000313" key="2">
    <source>
        <dbReference type="EMBL" id="KAK2979313.1"/>
    </source>
</evidence>
<dbReference type="PANTHER" id="PTHR42851:SF4">
    <property type="entry name" value="PWWP DOMAIN-CONTAINING PROTEIN"/>
    <property type="match status" value="1"/>
</dbReference>
<accession>A0AA88R4X4</accession>
<feature type="region of interest" description="Disordered" evidence="1">
    <location>
        <begin position="125"/>
        <end position="145"/>
    </location>
</feature>
<feature type="region of interest" description="Disordered" evidence="1">
    <location>
        <begin position="286"/>
        <end position="306"/>
    </location>
</feature>
<evidence type="ECO:0000313" key="3">
    <source>
        <dbReference type="Proteomes" id="UP001187471"/>
    </source>
</evidence>
<feature type="region of interest" description="Disordered" evidence="1">
    <location>
        <begin position="90"/>
        <end position="113"/>
    </location>
</feature>
<proteinExistence type="predicted"/>
<comment type="caution">
    <text evidence="2">The sequence shown here is derived from an EMBL/GenBank/DDBJ whole genome shotgun (WGS) entry which is preliminary data.</text>
</comment>
<dbReference type="PANTHER" id="PTHR42851">
    <property type="entry name" value="ALDOLASE-RELATED"/>
    <property type="match status" value="1"/>
</dbReference>
<feature type="region of interest" description="Disordered" evidence="1">
    <location>
        <begin position="367"/>
        <end position="389"/>
    </location>
</feature>
<keyword evidence="3" id="KW-1185">Reference proteome</keyword>
<dbReference type="Proteomes" id="UP001187471">
    <property type="component" value="Unassembled WGS sequence"/>
</dbReference>
<dbReference type="InterPro" id="IPR053063">
    <property type="entry name" value="PWWP_domain_containing_PDP"/>
</dbReference>
<organism evidence="2 3">
    <name type="scientific">Escallonia rubra</name>
    <dbReference type="NCBI Taxonomy" id="112253"/>
    <lineage>
        <taxon>Eukaryota</taxon>
        <taxon>Viridiplantae</taxon>
        <taxon>Streptophyta</taxon>
        <taxon>Embryophyta</taxon>
        <taxon>Tracheophyta</taxon>
        <taxon>Spermatophyta</taxon>
        <taxon>Magnoliopsida</taxon>
        <taxon>eudicotyledons</taxon>
        <taxon>Gunneridae</taxon>
        <taxon>Pentapetalae</taxon>
        <taxon>asterids</taxon>
        <taxon>campanulids</taxon>
        <taxon>Escalloniales</taxon>
        <taxon>Escalloniaceae</taxon>
        <taxon>Escallonia</taxon>
    </lineage>
</organism>